<gene>
    <name evidence="1" type="ORF">Goshw_025803</name>
</gene>
<dbReference type="Proteomes" id="UP000593576">
    <property type="component" value="Unassembled WGS sequence"/>
</dbReference>
<proteinExistence type="predicted"/>
<keyword evidence="2" id="KW-1185">Reference proteome</keyword>
<sequence length="53" mass="6060">MCGATRPSKAKIGGCLSLLQSWAQFHFPFLCHRVDHPYTFPLITRWNHPASYA</sequence>
<comment type="caution">
    <text evidence="1">The sequence shown here is derived from an EMBL/GenBank/DDBJ whole genome shotgun (WGS) entry which is preliminary data.</text>
</comment>
<name>A0A7J9N3D7_GOSSC</name>
<organism evidence="1 2">
    <name type="scientific">Gossypium schwendimanii</name>
    <name type="common">Cotton</name>
    <dbReference type="NCBI Taxonomy" id="34291"/>
    <lineage>
        <taxon>Eukaryota</taxon>
        <taxon>Viridiplantae</taxon>
        <taxon>Streptophyta</taxon>
        <taxon>Embryophyta</taxon>
        <taxon>Tracheophyta</taxon>
        <taxon>Spermatophyta</taxon>
        <taxon>Magnoliopsida</taxon>
        <taxon>eudicotyledons</taxon>
        <taxon>Gunneridae</taxon>
        <taxon>Pentapetalae</taxon>
        <taxon>rosids</taxon>
        <taxon>malvids</taxon>
        <taxon>Malvales</taxon>
        <taxon>Malvaceae</taxon>
        <taxon>Malvoideae</taxon>
        <taxon>Gossypium</taxon>
    </lineage>
</organism>
<accession>A0A7J9N3D7</accession>
<dbReference type="OrthoDB" id="988868at2759"/>
<reference evidence="1 2" key="1">
    <citation type="journal article" date="2019" name="Genome Biol. Evol.">
        <title>Insights into the evolution of the New World diploid cottons (Gossypium, subgenus Houzingenia) based on genome sequencing.</title>
        <authorList>
            <person name="Grover C.E."/>
            <person name="Arick M.A. 2nd"/>
            <person name="Thrash A."/>
            <person name="Conover J.L."/>
            <person name="Sanders W.S."/>
            <person name="Peterson D.G."/>
            <person name="Frelichowski J.E."/>
            <person name="Scheffler J.A."/>
            <person name="Scheffler B.E."/>
            <person name="Wendel J.F."/>
        </authorList>
    </citation>
    <scope>NUCLEOTIDE SEQUENCE [LARGE SCALE GENOMIC DNA]</scope>
    <source>
        <strain evidence="1">1</strain>
        <tissue evidence="1">Leaf</tissue>
    </source>
</reference>
<evidence type="ECO:0000313" key="1">
    <source>
        <dbReference type="EMBL" id="MBA0877802.1"/>
    </source>
</evidence>
<dbReference type="AlphaFoldDB" id="A0A7J9N3D7"/>
<dbReference type="EMBL" id="JABFAF010269427">
    <property type="protein sequence ID" value="MBA0877802.1"/>
    <property type="molecule type" value="Genomic_DNA"/>
</dbReference>
<protein>
    <submittedName>
        <fullName evidence="1">Uncharacterized protein</fullName>
    </submittedName>
</protein>
<evidence type="ECO:0000313" key="2">
    <source>
        <dbReference type="Proteomes" id="UP000593576"/>
    </source>
</evidence>